<dbReference type="Proteomes" id="UP000276133">
    <property type="component" value="Unassembled WGS sequence"/>
</dbReference>
<name>A0A3M7RV45_BRAPC</name>
<dbReference type="AlphaFoldDB" id="A0A3M7RV45"/>
<sequence length="71" mass="8311">MIISLIRQFKLDAKNSEKLISSTRYINKKSKNNIQLTFFFVCLIQLVYPVFFLTWGCGVTADRPNLILQIR</sequence>
<organism evidence="2 3">
    <name type="scientific">Brachionus plicatilis</name>
    <name type="common">Marine rotifer</name>
    <name type="synonym">Brachionus muelleri</name>
    <dbReference type="NCBI Taxonomy" id="10195"/>
    <lineage>
        <taxon>Eukaryota</taxon>
        <taxon>Metazoa</taxon>
        <taxon>Spiralia</taxon>
        <taxon>Gnathifera</taxon>
        <taxon>Rotifera</taxon>
        <taxon>Eurotatoria</taxon>
        <taxon>Monogononta</taxon>
        <taxon>Pseudotrocha</taxon>
        <taxon>Ploima</taxon>
        <taxon>Brachionidae</taxon>
        <taxon>Brachionus</taxon>
    </lineage>
</organism>
<comment type="caution">
    <text evidence="2">The sequence shown here is derived from an EMBL/GenBank/DDBJ whole genome shotgun (WGS) entry which is preliminary data.</text>
</comment>
<keyword evidence="1" id="KW-0812">Transmembrane</keyword>
<reference evidence="2 3" key="1">
    <citation type="journal article" date="2018" name="Sci. Rep.">
        <title>Genomic signatures of local adaptation to the degree of environmental predictability in rotifers.</title>
        <authorList>
            <person name="Franch-Gras L."/>
            <person name="Hahn C."/>
            <person name="Garcia-Roger E.M."/>
            <person name="Carmona M.J."/>
            <person name="Serra M."/>
            <person name="Gomez A."/>
        </authorList>
    </citation>
    <scope>NUCLEOTIDE SEQUENCE [LARGE SCALE GENOMIC DNA]</scope>
    <source>
        <strain evidence="2">HYR1</strain>
    </source>
</reference>
<proteinExistence type="predicted"/>
<evidence type="ECO:0000313" key="2">
    <source>
        <dbReference type="EMBL" id="RNA27185.1"/>
    </source>
</evidence>
<feature type="transmembrane region" description="Helical" evidence="1">
    <location>
        <begin position="34"/>
        <end position="55"/>
    </location>
</feature>
<keyword evidence="3" id="KW-1185">Reference proteome</keyword>
<evidence type="ECO:0000256" key="1">
    <source>
        <dbReference type="SAM" id="Phobius"/>
    </source>
</evidence>
<accession>A0A3M7RV45</accession>
<evidence type="ECO:0000313" key="3">
    <source>
        <dbReference type="Proteomes" id="UP000276133"/>
    </source>
</evidence>
<keyword evidence="1" id="KW-1133">Transmembrane helix</keyword>
<protein>
    <submittedName>
        <fullName evidence="2">Uncharacterized protein</fullName>
    </submittedName>
</protein>
<gene>
    <name evidence="2" type="ORF">BpHYR1_008565</name>
</gene>
<keyword evidence="1" id="KW-0472">Membrane</keyword>
<dbReference type="EMBL" id="REGN01002581">
    <property type="protein sequence ID" value="RNA27185.1"/>
    <property type="molecule type" value="Genomic_DNA"/>
</dbReference>